<feature type="transmembrane region" description="Helical" evidence="1">
    <location>
        <begin position="42"/>
        <end position="60"/>
    </location>
</feature>
<sequence length="223" mass="25118">MNYIVQNILYVHICAGAIALLSGAVAISSTKGKGTHQKAGKIYALAMLVVFITGITIASYKFNKFLFLIAFISYYSVFAGVRILELKKLHKGQKARWFDWMAGSINFIANFSFVCMAVYYAVTPDVNVPGVLLSAGFGLGGMYLSYINMKPFILKPEKGYHWYTYHLGNMMGGYIATFTAFFSTMVTRFEFMNPFLAFALPSLIGIPFIIYWTYKTELKFKTE</sequence>
<name>A0A1X7I9M1_9BACT</name>
<feature type="transmembrane region" description="Helical" evidence="1">
    <location>
        <begin position="66"/>
        <end position="85"/>
    </location>
</feature>
<protein>
    <submittedName>
        <fullName evidence="2">Predicted membrane protein</fullName>
    </submittedName>
</protein>
<gene>
    <name evidence="2" type="ORF">SAMN05661096_00341</name>
</gene>
<dbReference type="OrthoDB" id="5984490at2"/>
<dbReference type="AlphaFoldDB" id="A0A1X7I9M1"/>
<feature type="transmembrane region" description="Helical" evidence="1">
    <location>
        <begin position="167"/>
        <end position="189"/>
    </location>
</feature>
<keyword evidence="1" id="KW-1133">Transmembrane helix</keyword>
<keyword evidence="3" id="KW-1185">Reference proteome</keyword>
<keyword evidence="1" id="KW-0472">Membrane</keyword>
<evidence type="ECO:0000313" key="3">
    <source>
        <dbReference type="Proteomes" id="UP000193804"/>
    </source>
</evidence>
<evidence type="ECO:0000313" key="2">
    <source>
        <dbReference type="EMBL" id="SMG10651.1"/>
    </source>
</evidence>
<dbReference type="EMBL" id="FXAW01000001">
    <property type="protein sequence ID" value="SMG10651.1"/>
    <property type="molecule type" value="Genomic_DNA"/>
</dbReference>
<dbReference type="STRING" id="1028.SAMN05661096_00341"/>
<dbReference type="RefSeq" id="WP_085515354.1">
    <property type="nucleotide sequence ID" value="NZ_FXAW01000001.1"/>
</dbReference>
<feature type="transmembrane region" description="Helical" evidence="1">
    <location>
        <begin position="195"/>
        <end position="214"/>
    </location>
</feature>
<feature type="transmembrane region" description="Helical" evidence="1">
    <location>
        <begin position="6"/>
        <end position="30"/>
    </location>
</feature>
<feature type="transmembrane region" description="Helical" evidence="1">
    <location>
        <begin position="97"/>
        <end position="122"/>
    </location>
</feature>
<organism evidence="2 3">
    <name type="scientific">Marivirga sericea</name>
    <dbReference type="NCBI Taxonomy" id="1028"/>
    <lineage>
        <taxon>Bacteria</taxon>
        <taxon>Pseudomonadati</taxon>
        <taxon>Bacteroidota</taxon>
        <taxon>Cytophagia</taxon>
        <taxon>Cytophagales</taxon>
        <taxon>Marivirgaceae</taxon>
        <taxon>Marivirga</taxon>
    </lineage>
</organism>
<feature type="transmembrane region" description="Helical" evidence="1">
    <location>
        <begin position="128"/>
        <end position="146"/>
    </location>
</feature>
<accession>A0A1X7I9M1</accession>
<dbReference type="Proteomes" id="UP000193804">
    <property type="component" value="Unassembled WGS sequence"/>
</dbReference>
<proteinExistence type="predicted"/>
<keyword evidence="1" id="KW-0812">Transmembrane</keyword>
<reference evidence="3" key="1">
    <citation type="submission" date="2017-04" db="EMBL/GenBank/DDBJ databases">
        <authorList>
            <person name="Varghese N."/>
            <person name="Submissions S."/>
        </authorList>
    </citation>
    <scope>NUCLEOTIDE SEQUENCE [LARGE SCALE GENOMIC DNA]</scope>
    <source>
        <strain evidence="3">DSM 4125</strain>
    </source>
</reference>
<evidence type="ECO:0000256" key="1">
    <source>
        <dbReference type="SAM" id="Phobius"/>
    </source>
</evidence>